<keyword evidence="2" id="KW-1185">Reference proteome</keyword>
<evidence type="ECO:0000313" key="1">
    <source>
        <dbReference type="EMBL" id="ERL54851.1"/>
    </source>
</evidence>
<dbReference type="AlphaFoldDB" id="U4T3X8"/>
<organism evidence="1 2">
    <name type="scientific">Psychrobacter aquaticus CMS 56</name>
    <dbReference type="NCBI Taxonomy" id="1354303"/>
    <lineage>
        <taxon>Bacteria</taxon>
        <taxon>Pseudomonadati</taxon>
        <taxon>Pseudomonadota</taxon>
        <taxon>Gammaproteobacteria</taxon>
        <taxon>Moraxellales</taxon>
        <taxon>Moraxellaceae</taxon>
        <taxon>Psychrobacter</taxon>
    </lineage>
</organism>
<reference evidence="1 2" key="1">
    <citation type="journal article" date="2013" name="Genome Announc.">
        <title>Draft Genome Sequence of Psychrobacter aquaticus Strain CMS 56T, Isolated from a Cyanobacterial Mat Sample Collected from Water Bodies in the McMurdo Dry Valley Region of Antarctica.</title>
        <authorList>
            <person name="Reddy G.S."/>
            <person name="Ara S."/>
            <person name="Singh A."/>
            <person name="Kumar Pinnaka A."/>
            <person name="Shivaji S."/>
        </authorList>
    </citation>
    <scope>NUCLEOTIDE SEQUENCE [LARGE SCALE GENOMIC DNA]</scope>
    <source>
        <strain evidence="1 2">CMS 56</strain>
    </source>
</reference>
<gene>
    <name evidence="1" type="ORF">M917_2197</name>
</gene>
<sequence length="38" mass="4646">MKPNEKNSADNLWILTSYLTRFCQYSIIFSPFNRYRLD</sequence>
<name>U4T3X8_9GAMM</name>
<comment type="caution">
    <text evidence="1">The sequence shown here is derived from an EMBL/GenBank/DDBJ whole genome shotgun (WGS) entry which is preliminary data.</text>
</comment>
<dbReference type="PATRIC" id="fig|1354303.4.peg.2163"/>
<dbReference type="Proteomes" id="UP000016761">
    <property type="component" value="Unassembled WGS sequence"/>
</dbReference>
<evidence type="ECO:0000313" key="2">
    <source>
        <dbReference type="Proteomes" id="UP000016761"/>
    </source>
</evidence>
<accession>U4T3X8</accession>
<dbReference type="EMBL" id="AUSW01000034">
    <property type="protein sequence ID" value="ERL54851.1"/>
    <property type="molecule type" value="Genomic_DNA"/>
</dbReference>
<proteinExistence type="predicted"/>
<dbReference type="STRING" id="1354303.M917_2197"/>
<protein>
    <submittedName>
        <fullName evidence="1">Uncharacterized protein</fullName>
    </submittedName>
</protein>